<feature type="compositionally biased region" description="Low complexity" evidence="1">
    <location>
        <begin position="191"/>
        <end position="202"/>
    </location>
</feature>
<feature type="region of interest" description="Disordered" evidence="1">
    <location>
        <begin position="1"/>
        <end position="33"/>
    </location>
</feature>
<protein>
    <submittedName>
        <fullName evidence="2">Uncharacterized protein</fullName>
    </submittedName>
</protein>
<proteinExistence type="predicted"/>
<feature type="region of interest" description="Disordered" evidence="1">
    <location>
        <begin position="215"/>
        <end position="263"/>
    </location>
</feature>
<keyword evidence="3" id="KW-1185">Reference proteome</keyword>
<name>A0ABP0QPT7_9DINO</name>
<gene>
    <name evidence="2" type="ORF">CCMP2556_LOCUS42931</name>
</gene>
<feature type="compositionally biased region" description="Basic and acidic residues" evidence="1">
    <location>
        <begin position="21"/>
        <end position="33"/>
    </location>
</feature>
<feature type="region of interest" description="Disordered" evidence="1">
    <location>
        <begin position="128"/>
        <end position="202"/>
    </location>
</feature>
<feature type="compositionally biased region" description="Polar residues" evidence="1">
    <location>
        <begin position="135"/>
        <end position="154"/>
    </location>
</feature>
<accession>A0ABP0QPT7</accession>
<comment type="caution">
    <text evidence="2">The sequence shown here is derived from an EMBL/GenBank/DDBJ whole genome shotgun (WGS) entry which is preliminary data.</text>
</comment>
<reference evidence="2 3" key="1">
    <citation type="submission" date="2024-02" db="EMBL/GenBank/DDBJ databases">
        <authorList>
            <person name="Chen Y."/>
            <person name="Shah S."/>
            <person name="Dougan E. K."/>
            <person name="Thang M."/>
            <person name="Chan C."/>
        </authorList>
    </citation>
    <scope>NUCLEOTIDE SEQUENCE [LARGE SCALE GENOMIC DNA]</scope>
</reference>
<evidence type="ECO:0000313" key="2">
    <source>
        <dbReference type="EMBL" id="CAK9089151.1"/>
    </source>
</evidence>
<dbReference type="EMBL" id="CAXAMN010024695">
    <property type="protein sequence ID" value="CAK9089151.1"/>
    <property type="molecule type" value="Genomic_DNA"/>
</dbReference>
<feature type="region of interest" description="Disordered" evidence="1">
    <location>
        <begin position="69"/>
        <end position="90"/>
    </location>
</feature>
<evidence type="ECO:0000256" key="1">
    <source>
        <dbReference type="SAM" id="MobiDB-lite"/>
    </source>
</evidence>
<sequence>MSYTEESEEPPWKVLRKHQRRETNKNIHKDEKATSSDGLLDYYSAWALADEEEEAFYTCWDEAEKMKSHEDYGGEVVESENDALDDQTISKKLAESQAAWEAQETQELTPEQLSQTLLDIAEPLEAAPKDKSAGEAQQTLDPLQQTHGNTSAEGRTQDSDAGKTFSTAPWRQGSSEAALPQSSGNSDQPAQEWQSSWQGGSWSEVAETQHAWQDGSSWLQSDEHQAWQAQQDGWSEHHGLQDDSSWWQSDDTGQTEDDGNLNGYAEEIGERHDVAAEIEGGVARMFSVILQATLPFFRGYIWGDTLIYTTMLYFLADEAALKMASDAKGSSGFKPCIKCNNCVARGNALDGFYSIEEDDFLNFVNAPDPDVIQIQQHLARLSEESTKARLREAEKLSGWNLNRSSWMWSPDLWALLKPSCFIYDSMHVMWSNGICNQELGYFFSAACSKADLKRSHLEEFMKANWERSMNIGSELAPSSLPSLVSSKLLKSDWQDYRGDATQTLMLMPLMTYFATACMGGHESLQAEIESLVALNAIAHKLLAAKINPQKAQGLIALQQRHLQSFREAYGPSYIRPKHHYGFHIEEQVVSLGLLTDCFPTERKNKKFKSYLAPMVKRLEDFEQSILLRWMEQDLMELQNLDLTSGLEGTSVQEGGYTFSSCLRHGLLKIKADNLLFFEEADAACLVVCAIKHKETLKVIARSLCLDEHGPNKCWSTWTMEDKYVSVPLPEAMNATRTSFHSICDRKVVMLR</sequence>
<evidence type="ECO:0000313" key="3">
    <source>
        <dbReference type="Proteomes" id="UP001642484"/>
    </source>
</evidence>
<dbReference type="Proteomes" id="UP001642484">
    <property type="component" value="Unassembled WGS sequence"/>
</dbReference>
<feature type="compositionally biased region" description="Polar residues" evidence="1">
    <location>
        <begin position="164"/>
        <end position="189"/>
    </location>
</feature>
<feature type="compositionally biased region" description="Low complexity" evidence="1">
    <location>
        <begin position="242"/>
        <end position="251"/>
    </location>
</feature>
<organism evidence="2 3">
    <name type="scientific">Durusdinium trenchii</name>
    <dbReference type="NCBI Taxonomy" id="1381693"/>
    <lineage>
        <taxon>Eukaryota</taxon>
        <taxon>Sar</taxon>
        <taxon>Alveolata</taxon>
        <taxon>Dinophyceae</taxon>
        <taxon>Suessiales</taxon>
        <taxon>Symbiodiniaceae</taxon>
        <taxon>Durusdinium</taxon>
    </lineage>
</organism>